<dbReference type="GO" id="GO:0050821">
    <property type="term" value="P:protein stabilization"/>
    <property type="evidence" value="ECO:0007669"/>
    <property type="project" value="TreeGrafter"/>
</dbReference>
<dbReference type="EMBL" id="JACICF010000001">
    <property type="protein sequence ID" value="MBB3763807.1"/>
    <property type="molecule type" value="Genomic_DNA"/>
</dbReference>
<accession>A0A839Z173</accession>
<evidence type="ECO:0000256" key="3">
    <source>
        <dbReference type="SAM" id="Coils"/>
    </source>
</evidence>
<dbReference type="InterPro" id="IPR005632">
    <property type="entry name" value="Chaperone_Skp"/>
</dbReference>
<feature type="coiled-coil region" evidence="3">
    <location>
        <begin position="90"/>
        <end position="117"/>
    </location>
</feature>
<dbReference type="RefSeq" id="WP_183933125.1">
    <property type="nucleotide sequence ID" value="NZ_JACICF010000001.1"/>
</dbReference>
<reference evidence="5 6" key="1">
    <citation type="submission" date="2020-08" db="EMBL/GenBank/DDBJ databases">
        <title>Genomic Encyclopedia of Type Strains, Phase IV (KMG-IV): sequencing the most valuable type-strain genomes for metagenomic binning, comparative biology and taxonomic classification.</title>
        <authorList>
            <person name="Goeker M."/>
        </authorList>
    </citation>
    <scope>NUCLEOTIDE SEQUENCE [LARGE SCALE GENOMIC DNA]</scope>
    <source>
        <strain evidence="5 6">DSM 24194</strain>
    </source>
</reference>
<dbReference type="PANTHER" id="PTHR35089:SF1">
    <property type="entry name" value="CHAPERONE PROTEIN SKP"/>
    <property type="match status" value="1"/>
</dbReference>
<dbReference type="PANTHER" id="PTHR35089">
    <property type="entry name" value="CHAPERONE PROTEIN SKP"/>
    <property type="match status" value="1"/>
</dbReference>
<evidence type="ECO:0000256" key="1">
    <source>
        <dbReference type="ARBA" id="ARBA00009091"/>
    </source>
</evidence>
<dbReference type="Pfam" id="PF03938">
    <property type="entry name" value="OmpH"/>
    <property type="match status" value="1"/>
</dbReference>
<comment type="caution">
    <text evidence="5">The sequence shown here is derived from an EMBL/GenBank/DDBJ whole genome shotgun (WGS) entry which is preliminary data.</text>
</comment>
<keyword evidence="6" id="KW-1185">Reference proteome</keyword>
<proteinExistence type="inferred from homology"/>
<dbReference type="GO" id="GO:0005829">
    <property type="term" value="C:cytosol"/>
    <property type="evidence" value="ECO:0007669"/>
    <property type="project" value="TreeGrafter"/>
</dbReference>
<evidence type="ECO:0000256" key="4">
    <source>
        <dbReference type="SAM" id="SignalP"/>
    </source>
</evidence>
<evidence type="ECO:0000313" key="5">
    <source>
        <dbReference type="EMBL" id="MBB3763807.1"/>
    </source>
</evidence>
<dbReference type="SMART" id="SM00935">
    <property type="entry name" value="OmpH"/>
    <property type="match status" value="1"/>
</dbReference>
<sequence>MMKTLLPALIAGSMAIPAAAAAQSLPSASVGVVDLNKLRSECTACQTALAQLQQQQQQLGQRRNELAAPLNTEGQAIQAEVQALNGKQPSQALQQRVQSLQQREAQANRELAQREQVLQRNAAYVRQQIDAQLSPALDAVMTRRKATVMIDVSQSLRHNPAVDLTNDVMAELNKRLTTLATVAPAPQQPAQQQTPQGR</sequence>
<name>A0A839Z173_9SPHN</name>
<dbReference type="SUPFAM" id="SSF111384">
    <property type="entry name" value="OmpH-like"/>
    <property type="match status" value="1"/>
</dbReference>
<keyword evidence="2 4" id="KW-0732">Signal</keyword>
<protein>
    <submittedName>
        <fullName evidence="5">Skp family chaperone for outer membrane proteins</fullName>
    </submittedName>
</protein>
<gene>
    <name evidence="5" type="ORF">FHS50_000830</name>
</gene>
<dbReference type="Gene3D" id="3.30.910.20">
    <property type="entry name" value="Skp domain"/>
    <property type="match status" value="1"/>
</dbReference>
<dbReference type="Proteomes" id="UP000578569">
    <property type="component" value="Unassembled WGS sequence"/>
</dbReference>
<comment type="similarity">
    <text evidence="1">Belongs to the Skp family.</text>
</comment>
<dbReference type="InterPro" id="IPR024930">
    <property type="entry name" value="Skp_dom_sf"/>
</dbReference>
<keyword evidence="3" id="KW-0175">Coiled coil</keyword>
<evidence type="ECO:0000256" key="2">
    <source>
        <dbReference type="ARBA" id="ARBA00022729"/>
    </source>
</evidence>
<feature type="chain" id="PRO_5032356869" evidence="4">
    <location>
        <begin position="23"/>
        <end position="198"/>
    </location>
</feature>
<dbReference type="GO" id="GO:0051082">
    <property type="term" value="F:unfolded protein binding"/>
    <property type="evidence" value="ECO:0007669"/>
    <property type="project" value="InterPro"/>
</dbReference>
<feature type="signal peptide" evidence="4">
    <location>
        <begin position="1"/>
        <end position="22"/>
    </location>
</feature>
<organism evidence="5 6">
    <name type="scientific">Sphingomicrobium lutaoense</name>
    <dbReference type="NCBI Taxonomy" id="515949"/>
    <lineage>
        <taxon>Bacteria</taxon>
        <taxon>Pseudomonadati</taxon>
        <taxon>Pseudomonadota</taxon>
        <taxon>Alphaproteobacteria</taxon>
        <taxon>Sphingomonadales</taxon>
        <taxon>Sphingomonadaceae</taxon>
        <taxon>Sphingomicrobium</taxon>
    </lineage>
</organism>
<evidence type="ECO:0000313" key="6">
    <source>
        <dbReference type="Proteomes" id="UP000578569"/>
    </source>
</evidence>
<dbReference type="AlphaFoldDB" id="A0A839Z173"/>